<feature type="domain" description="PPM-type phosphatase" evidence="1">
    <location>
        <begin position="38"/>
        <end position="333"/>
    </location>
</feature>
<dbReference type="PROSITE" id="PS51746">
    <property type="entry name" value="PPM_2"/>
    <property type="match status" value="1"/>
</dbReference>
<organism evidence="2 3">
    <name type="scientific">Turnera subulata</name>
    <dbReference type="NCBI Taxonomy" id="218843"/>
    <lineage>
        <taxon>Eukaryota</taxon>
        <taxon>Viridiplantae</taxon>
        <taxon>Streptophyta</taxon>
        <taxon>Embryophyta</taxon>
        <taxon>Tracheophyta</taxon>
        <taxon>Spermatophyta</taxon>
        <taxon>Magnoliopsida</taxon>
        <taxon>eudicotyledons</taxon>
        <taxon>Gunneridae</taxon>
        <taxon>Pentapetalae</taxon>
        <taxon>rosids</taxon>
        <taxon>fabids</taxon>
        <taxon>Malpighiales</taxon>
        <taxon>Passifloraceae</taxon>
        <taxon>Turnera</taxon>
    </lineage>
</organism>
<dbReference type="CDD" id="cd00143">
    <property type="entry name" value="PP2Cc"/>
    <property type="match status" value="1"/>
</dbReference>
<comment type="caution">
    <text evidence="2">The sequence shown here is derived from an EMBL/GenBank/DDBJ whole genome shotgun (WGS) entry which is preliminary data.</text>
</comment>
<keyword evidence="3" id="KW-1185">Reference proteome</keyword>
<protein>
    <recommendedName>
        <fullName evidence="1">PPM-type phosphatase domain-containing protein</fullName>
    </recommendedName>
</protein>
<dbReference type="GO" id="GO:0004722">
    <property type="term" value="F:protein serine/threonine phosphatase activity"/>
    <property type="evidence" value="ECO:0007669"/>
    <property type="project" value="InterPro"/>
</dbReference>
<dbReference type="AlphaFoldDB" id="A0A9Q0FMX6"/>
<dbReference type="Gene3D" id="3.60.40.10">
    <property type="entry name" value="PPM-type phosphatase domain"/>
    <property type="match status" value="1"/>
</dbReference>
<dbReference type="InterPro" id="IPR036457">
    <property type="entry name" value="PPM-type-like_dom_sf"/>
</dbReference>
<dbReference type="SUPFAM" id="SSF81606">
    <property type="entry name" value="PP2C-like"/>
    <property type="match status" value="1"/>
</dbReference>
<dbReference type="EMBL" id="JAKUCV010004978">
    <property type="protein sequence ID" value="KAJ4833271.1"/>
    <property type="molecule type" value="Genomic_DNA"/>
</dbReference>
<dbReference type="Proteomes" id="UP001141552">
    <property type="component" value="Unassembled WGS sequence"/>
</dbReference>
<evidence type="ECO:0000259" key="1">
    <source>
        <dbReference type="PROSITE" id="PS51746"/>
    </source>
</evidence>
<dbReference type="Pfam" id="PF00481">
    <property type="entry name" value="PP2C"/>
    <property type="match status" value="1"/>
</dbReference>
<proteinExistence type="predicted"/>
<sequence length="344" mass="37446">MGICISTASPEIHHQGEDGLENVIFYEEDAASHGSDQSLGSAFSREGSKGVNQDAAILHLGYGTQNGAFCGVFDGHGKNGHIVSNIVRNRLSSLLLTQKTALTKTKTPADDYNEEGDDNLSSRKGFQKWEQACISAFKVMDKEIKLQENLDCSCSGTTAVVVVKQGADLLIANLGDSRAVMGNMNEDGSVVPVQLTTDLKPSVPSEADRIRKCNGRVLALKEEPHIHRVWLPHEDTPGLAMSRAFGDFLLKNHGIIALPDISYHRLTSNDQFIVLATDGVWDVLSNKEVVSIVWAADSEQGAAKALVDAATAAWKKKYSSSKVDDITAVCLFLQKRLRRCDFIF</sequence>
<reference evidence="2" key="1">
    <citation type="submission" date="2022-02" db="EMBL/GenBank/DDBJ databases">
        <authorList>
            <person name="Henning P.M."/>
            <person name="McCubbin A.G."/>
            <person name="Shore J.S."/>
        </authorList>
    </citation>
    <scope>NUCLEOTIDE SEQUENCE</scope>
    <source>
        <strain evidence="2">F60SS</strain>
        <tissue evidence="2">Leaves</tissue>
    </source>
</reference>
<dbReference type="OrthoDB" id="10264738at2759"/>
<dbReference type="InterPro" id="IPR015655">
    <property type="entry name" value="PP2C"/>
</dbReference>
<name>A0A9Q0FMX6_9ROSI</name>
<dbReference type="PANTHER" id="PTHR47992">
    <property type="entry name" value="PROTEIN PHOSPHATASE"/>
    <property type="match status" value="1"/>
</dbReference>
<dbReference type="InterPro" id="IPR001932">
    <property type="entry name" value="PPM-type_phosphatase-like_dom"/>
</dbReference>
<gene>
    <name evidence="2" type="ORF">Tsubulata_013199</name>
</gene>
<reference evidence="2" key="2">
    <citation type="journal article" date="2023" name="Plants (Basel)">
        <title>Annotation of the Turnera subulata (Passifloraceae) Draft Genome Reveals the S-Locus Evolved after the Divergence of Turneroideae from Passifloroideae in a Stepwise Manner.</title>
        <authorList>
            <person name="Henning P.M."/>
            <person name="Roalson E.H."/>
            <person name="Mir W."/>
            <person name="McCubbin A.G."/>
            <person name="Shore J.S."/>
        </authorList>
    </citation>
    <scope>NUCLEOTIDE SEQUENCE</scope>
    <source>
        <strain evidence="2">F60SS</strain>
    </source>
</reference>
<evidence type="ECO:0000313" key="3">
    <source>
        <dbReference type="Proteomes" id="UP001141552"/>
    </source>
</evidence>
<dbReference type="SMART" id="SM00332">
    <property type="entry name" value="PP2Cc"/>
    <property type="match status" value="1"/>
</dbReference>
<evidence type="ECO:0000313" key="2">
    <source>
        <dbReference type="EMBL" id="KAJ4833271.1"/>
    </source>
</evidence>
<accession>A0A9Q0FMX6</accession>